<accession>A0A916DRK7</accession>
<dbReference type="Proteomes" id="UP001060919">
    <property type="component" value="Chromosome"/>
</dbReference>
<organism evidence="1 2">
    <name type="scientific">Aureispira anguillae</name>
    <dbReference type="NCBI Taxonomy" id="2864201"/>
    <lineage>
        <taxon>Bacteria</taxon>
        <taxon>Pseudomonadati</taxon>
        <taxon>Bacteroidota</taxon>
        <taxon>Saprospiria</taxon>
        <taxon>Saprospirales</taxon>
        <taxon>Saprospiraceae</taxon>
        <taxon>Aureispira</taxon>
    </lineage>
</organism>
<evidence type="ECO:0000313" key="2">
    <source>
        <dbReference type="Proteomes" id="UP001060919"/>
    </source>
</evidence>
<keyword evidence="2" id="KW-1185">Reference proteome</keyword>
<name>A0A916DRK7_9BACT</name>
<evidence type="ECO:0000313" key="1">
    <source>
        <dbReference type="EMBL" id="BDS10271.1"/>
    </source>
</evidence>
<dbReference type="EMBL" id="AP026867">
    <property type="protein sequence ID" value="BDS10271.1"/>
    <property type="molecule type" value="Genomic_DNA"/>
</dbReference>
<dbReference type="AlphaFoldDB" id="A0A916DRK7"/>
<sequence length="45" mass="5388">MQFHHSKQNNVFLFFLVRFAHENSCKKAKNYLTNVTNRPQGAHKR</sequence>
<dbReference type="KEGG" id="aup:AsAng_0009790"/>
<protein>
    <submittedName>
        <fullName evidence="1">Uncharacterized protein</fullName>
    </submittedName>
</protein>
<reference evidence="1" key="1">
    <citation type="submission" date="2022-09" db="EMBL/GenBank/DDBJ databases">
        <title>Aureispira anguillicida sp. nov., isolated from Leptocephalus of Japanese eel Anguilla japonica.</title>
        <authorList>
            <person name="Yuasa K."/>
            <person name="Mekata T."/>
            <person name="Ikunari K."/>
        </authorList>
    </citation>
    <scope>NUCLEOTIDE SEQUENCE</scope>
    <source>
        <strain evidence="1">EL160426</strain>
    </source>
</reference>
<proteinExistence type="predicted"/>
<gene>
    <name evidence="1" type="ORF">AsAng_0009790</name>
</gene>